<dbReference type="EMBL" id="JANAWD010001722">
    <property type="protein sequence ID" value="KAJ3472829.1"/>
    <property type="molecule type" value="Genomic_DNA"/>
</dbReference>
<reference evidence="2" key="1">
    <citation type="submission" date="2022-07" db="EMBL/GenBank/DDBJ databases">
        <title>Genome Sequence of Physisporinus lineatus.</title>
        <authorList>
            <person name="Buettner E."/>
        </authorList>
    </citation>
    <scope>NUCLEOTIDE SEQUENCE</scope>
    <source>
        <strain evidence="2">VT162</strain>
    </source>
</reference>
<gene>
    <name evidence="2" type="ORF">NLI96_g13238</name>
</gene>
<dbReference type="Proteomes" id="UP001212997">
    <property type="component" value="Unassembled WGS sequence"/>
</dbReference>
<comment type="caution">
    <text evidence="2">The sequence shown here is derived from an EMBL/GenBank/DDBJ whole genome shotgun (WGS) entry which is preliminary data.</text>
</comment>
<sequence length="175" mass="20199">MTALRDRLIWIIDHLVTDRGRYSKLEALTDIPASKWKMMYTGNTKPSAEMLPAILRLAPEYTFWALHGEVKESDKETVQYDPATEQLERAKTRAKEKLIDRDPAFLRQPHGQQQAKIAELAKELLESGSNNAWHDFTETYRVALDQELDKKNAENQKTAARTQTAKRPPKQLPKR</sequence>
<protein>
    <submittedName>
        <fullName evidence="2">Uncharacterized protein</fullName>
    </submittedName>
</protein>
<feature type="compositionally biased region" description="Polar residues" evidence="1">
    <location>
        <begin position="155"/>
        <end position="165"/>
    </location>
</feature>
<dbReference type="AlphaFoldDB" id="A0AAD5YBN9"/>
<feature type="region of interest" description="Disordered" evidence="1">
    <location>
        <begin position="147"/>
        <end position="175"/>
    </location>
</feature>
<evidence type="ECO:0000256" key="1">
    <source>
        <dbReference type="SAM" id="MobiDB-lite"/>
    </source>
</evidence>
<keyword evidence="3" id="KW-1185">Reference proteome</keyword>
<accession>A0AAD5YBN9</accession>
<name>A0AAD5YBN9_9APHY</name>
<evidence type="ECO:0000313" key="2">
    <source>
        <dbReference type="EMBL" id="KAJ3472829.1"/>
    </source>
</evidence>
<proteinExistence type="predicted"/>
<organism evidence="2 3">
    <name type="scientific">Meripilus lineatus</name>
    <dbReference type="NCBI Taxonomy" id="2056292"/>
    <lineage>
        <taxon>Eukaryota</taxon>
        <taxon>Fungi</taxon>
        <taxon>Dikarya</taxon>
        <taxon>Basidiomycota</taxon>
        <taxon>Agaricomycotina</taxon>
        <taxon>Agaricomycetes</taxon>
        <taxon>Polyporales</taxon>
        <taxon>Meripilaceae</taxon>
        <taxon>Meripilus</taxon>
    </lineage>
</organism>
<evidence type="ECO:0000313" key="3">
    <source>
        <dbReference type="Proteomes" id="UP001212997"/>
    </source>
</evidence>